<dbReference type="Proteomes" id="UP001597549">
    <property type="component" value="Unassembled WGS sequence"/>
</dbReference>
<dbReference type="CDD" id="cd00761">
    <property type="entry name" value="Glyco_tranf_GTA_type"/>
    <property type="match status" value="1"/>
</dbReference>
<organism evidence="2 3">
    <name type="scientific">Flavobacterium ardleyense</name>
    <dbReference type="NCBI Taxonomy" id="2038737"/>
    <lineage>
        <taxon>Bacteria</taxon>
        <taxon>Pseudomonadati</taxon>
        <taxon>Bacteroidota</taxon>
        <taxon>Flavobacteriia</taxon>
        <taxon>Flavobacteriales</taxon>
        <taxon>Flavobacteriaceae</taxon>
        <taxon>Flavobacterium</taxon>
    </lineage>
</organism>
<accession>A0ABW5ZA95</accession>
<proteinExistence type="predicted"/>
<dbReference type="InterPro" id="IPR029044">
    <property type="entry name" value="Nucleotide-diphossugar_trans"/>
</dbReference>
<keyword evidence="3" id="KW-1185">Reference proteome</keyword>
<dbReference type="EMBL" id="JBHUOL010000021">
    <property type="protein sequence ID" value="MFD2909789.1"/>
    <property type="molecule type" value="Genomic_DNA"/>
</dbReference>
<dbReference type="Pfam" id="PF00535">
    <property type="entry name" value="Glycos_transf_2"/>
    <property type="match status" value="1"/>
</dbReference>
<protein>
    <submittedName>
        <fullName evidence="2">Glycosyltransferase</fullName>
        <ecNumber evidence="2">2.4.-.-</ecNumber>
    </submittedName>
</protein>
<keyword evidence="2" id="KW-0808">Transferase</keyword>
<evidence type="ECO:0000313" key="2">
    <source>
        <dbReference type="EMBL" id="MFD2909789.1"/>
    </source>
</evidence>
<feature type="domain" description="Glycosyltransferase 2-like" evidence="1">
    <location>
        <begin position="4"/>
        <end position="107"/>
    </location>
</feature>
<dbReference type="Gene3D" id="3.90.550.10">
    <property type="entry name" value="Spore Coat Polysaccharide Biosynthesis Protein SpsA, Chain A"/>
    <property type="match status" value="1"/>
</dbReference>
<keyword evidence="2" id="KW-0328">Glycosyltransferase</keyword>
<sequence length="302" mass="36551">MLAIIIPFYKLTFFEATLQSLADQTDKRFKVYIGNDASPEDCTFLLRKYEGSFDFKYHRFEKNIGGATLTKQWDRCIALSNNEEWLMVLCDDDTLNKHCIADFYKNMPSIINFRCDVIRFATITYNEKDELFSSLYTHPKIEKSTDFFYRKLMDQTRSSLSEYIFKRNNYEQHGFKHYSLAWHSDDRAWLEFSGFQNIYTINSSSVSFRISEENISRANYKTEEKINAKVDFYRFIVFKHINKFRRFQRRDILLQYEQLIYKINQVDSIFFCRVKFLFFANFYFLQSIKFTRRVVIYLRKNV</sequence>
<reference evidence="3" key="1">
    <citation type="journal article" date="2019" name="Int. J. Syst. Evol. Microbiol.">
        <title>The Global Catalogue of Microorganisms (GCM) 10K type strain sequencing project: providing services to taxonomists for standard genome sequencing and annotation.</title>
        <authorList>
            <consortium name="The Broad Institute Genomics Platform"/>
            <consortium name="The Broad Institute Genome Sequencing Center for Infectious Disease"/>
            <person name="Wu L."/>
            <person name="Ma J."/>
        </authorList>
    </citation>
    <scope>NUCLEOTIDE SEQUENCE [LARGE SCALE GENOMIC DNA]</scope>
    <source>
        <strain evidence="3">KCTC 52644</strain>
    </source>
</reference>
<dbReference type="EC" id="2.4.-.-" evidence="2"/>
<name>A0ABW5ZA95_9FLAO</name>
<dbReference type="SUPFAM" id="SSF53448">
    <property type="entry name" value="Nucleotide-diphospho-sugar transferases"/>
    <property type="match status" value="1"/>
</dbReference>
<dbReference type="InterPro" id="IPR001173">
    <property type="entry name" value="Glyco_trans_2-like"/>
</dbReference>
<evidence type="ECO:0000313" key="3">
    <source>
        <dbReference type="Proteomes" id="UP001597549"/>
    </source>
</evidence>
<evidence type="ECO:0000259" key="1">
    <source>
        <dbReference type="Pfam" id="PF00535"/>
    </source>
</evidence>
<dbReference type="GO" id="GO:0016757">
    <property type="term" value="F:glycosyltransferase activity"/>
    <property type="evidence" value="ECO:0007669"/>
    <property type="project" value="UniProtKB-KW"/>
</dbReference>
<gene>
    <name evidence="2" type="ORF">ACFSX9_13710</name>
</gene>
<comment type="caution">
    <text evidence="2">The sequence shown here is derived from an EMBL/GenBank/DDBJ whole genome shotgun (WGS) entry which is preliminary data.</text>
</comment>
<dbReference type="RefSeq" id="WP_379808638.1">
    <property type="nucleotide sequence ID" value="NZ_JBHUOL010000021.1"/>
</dbReference>